<accession>A0A9D1MAN1</accession>
<comment type="caution">
    <text evidence="1">The sequence shown here is derived from an EMBL/GenBank/DDBJ whole genome shotgun (WGS) entry which is preliminary data.</text>
</comment>
<evidence type="ECO:0000313" key="2">
    <source>
        <dbReference type="Proteomes" id="UP000824109"/>
    </source>
</evidence>
<gene>
    <name evidence="1" type="ORF">IAA61_02990</name>
</gene>
<dbReference type="Proteomes" id="UP000824109">
    <property type="component" value="Unassembled WGS sequence"/>
</dbReference>
<evidence type="ECO:0000313" key="1">
    <source>
        <dbReference type="EMBL" id="HIU56762.1"/>
    </source>
</evidence>
<name>A0A9D1MAN1_9FIRM</name>
<dbReference type="AlphaFoldDB" id="A0A9D1MAN1"/>
<organism evidence="1 2">
    <name type="scientific">Candidatus Ornithomonoglobus merdipullorum</name>
    <dbReference type="NCBI Taxonomy" id="2840895"/>
    <lineage>
        <taxon>Bacteria</taxon>
        <taxon>Bacillati</taxon>
        <taxon>Bacillota</taxon>
        <taxon>Clostridia</taxon>
        <taxon>Candidatus Ornithomonoglobus</taxon>
    </lineage>
</organism>
<proteinExistence type="predicted"/>
<protein>
    <submittedName>
        <fullName evidence="1">Uncharacterized protein</fullName>
    </submittedName>
</protein>
<reference evidence="1" key="2">
    <citation type="journal article" date="2021" name="PeerJ">
        <title>Extensive microbial diversity within the chicken gut microbiome revealed by metagenomics and culture.</title>
        <authorList>
            <person name="Gilroy R."/>
            <person name="Ravi A."/>
            <person name="Getino M."/>
            <person name="Pursley I."/>
            <person name="Horton D.L."/>
            <person name="Alikhan N.F."/>
            <person name="Baker D."/>
            <person name="Gharbi K."/>
            <person name="Hall N."/>
            <person name="Watson M."/>
            <person name="Adriaenssens E.M."/>
            <person name="Foster-Nyarko E."/>
            <person name="Jarju S."/>
            <person name="Secka A."/>
            <person name="Antonio M."/>
            <person name="Oren A."/>
            <person name="Chaudhuri R.R."/>
            <person name="La Ragione R."/>
            <person name="Hildebrand F."/>
            <person name="Pallen M.J."/>
        </authorList>
    </citation>
    <scope>NUCLEOTIDE SEQUENCE</scope>
    <source>
        <strain evidence="1">USAMLcec3-3695</strain>
    </source>
</reference>
<reference evidence="1" key="1">
    <citation type="submission" date="2020-10" db="EMBL/GenBank/DDBJ databases">
        <authorList>
            <person name="Gilroy R."/>
        </authorList>
    </citation>
    <scope>NUCLEOTIDE SEQUENCE</scope>
    <source>
        <strain evidence="1">USAMLcec3-3695</strain>
    </source>
</reference>
<sequence length="53" mass="5769">MISPVADGGSNVPTLFERGSLMDEIQPVAFKLKNVEKLPGSGVWLDYINASFE</sequence>
<dbReference type="EMBL" id="DVNB01000029">
    <property type="protein sequence ID" value="HIU56762.1"/>
    <property type="molecule type" value="Genomic_DNA"/>
</dbReference>